<keyword evidence="2" id="KW-0472">Membrane</keyword>
<gene>
    <name evidence="3" type="primary">OSJNBa0083M16.27</name>
</gene>
<reference evidence="3" key="1">
    <citation type="journal article" date="2002" name="Nature">
        <title>The genome sequence and structure of rice chromosome 1.</title>
        <authorList>
            <person name="Sasaki T."/>
            <person name="Matsumoto T."/>
            <person name="Yamamoto K."/>
            <person name="Sakata K."/>
            <person name="Baba T."/>
            <person name="Katayose Y."/>
            <person name="Wu J."/>
            <person name="Niimura Y."/>
            <person name="Cheng Z."/>
            <person name="Nagamura Y."/>
            <person name="Antonio B.A."/>
            <person name="Kanamori H."/>
            <person name="Hosokawa S."/>
            <person name="Masukawa M."/>
            <person name="Arikawa K."/>
            <person name="Chiden Y."/>
            <person name="Hayashi M."/>
            <person name="Okamoto M."/>
            <person name="Ando T."/>
            <person name="Aoki H."/>
            <person name="Arita K."/>
            <person name="Hamada M."/>
            <person name="Harada C."/>
            <person name="Hijishita S."/>
            <person name="Honda M."/>
            <person name="Ichikawa Y."/>
            <person name="Idonuma A."/>
            <person name="Iijima M."/>
            <person name="Ikeda M."/>
            <person name="Ikeno M."/>
            <person name="Itoh S."/>
            <person name="Itoh T."/>
            <person name="Itoh Y."/>
            <person name="Itoh Y."/>
            <person name="Iwabuchi A."/>
            <person name="Kamiya K."/>
            <person name="Karasawa W."/>
            <person name="Katagiri S."/>
            <person name="Kikuta A."/>
            <person name="Kobayashi N."/>
            <person name="Kono I."/>
            <person name="Machita K."/>
            <person name="Maehara T."/>
            <person name="Mizuno H."/>
            <person name="Mizubayashi T."/>
            <person name="Mukai Y."/>
            <person name="Nagasaki H."/>
            <person name="Nakashima M."/>
            <person name="Nakama Y."/>
            <person name="Nakamichi Y."/>
            <person name="Nakamura M."/>
            <person name="Namiki N."/>
            <person name="Negishi M."/>
            <person name="Ohta I."/>
            <person name="Ono N."/>
            <person name="Saji S."/>
            <person name="Sakai K."/>
            <person name="Shibata M."/>
            <person name="Shimokawa T."/>
            <person name="Shomura A."/>
            <person name="Song J."/>
            <person name="Takazaki Y."/>
            <person name="Terasawa K."/>
            <person name="Tsuji K."/>
            <person name="Waki K."/>
            <person name="Yamagata H."/>
            <person name="Yamane H."/>
            <person name="Yoshiki S."/>
            <person name="Yoshihara R."/>
            <person name="Yukawa K."/>
            <person name="Zhong H."/>
            <person name="Iwama H."/>
            <person name="Endo T."/>
            <person name="Ito H."/>
            <person name="Hahn J.H."/>
            <person name="Kim H.I."/>
            <person name="Eun M.Y."/>
            <person name="Yano M."/>
            <person name="Jiang J."/>
            <person name="Gojobori T."/>
        </authorList>
    </citation>
    <scope>NUCLEOTIDE SEQUENCE [LARGE SCALE GENOMIC DNA]</scope>
</reference>
<feature type="region of interest" description="Disordered" evidence="1">
    <location>
        <begin position="277"/>
        <end position="303"/>
    </location>
</feature>
<feature type="transmembrane region" description="Helical" evidence="2">
    <location>
        <begin position="88"/>
        <end position="109"/>
    </location>
</feature>
<feature type="transmembrane region" description="Helical" evidence="2">
    <location>
        <begin position="129"/>
        <end position="153"/>
    </location>
</feature>
<name>Q5ZCL1_ORYSJ</name>
<protein>
    <submittedName>
        <fullName evidence="3">Uncharacterized protein</fullName>
    </submittedName>
</protein>
<proteinExistence type="predicted"/>
<keyword evidence="2" id="KW-1133">Transmembrane helix</keyword>
<evidence type="ECO:0000313" key="3">
    <source>
        <dbReference type="EMBL" id="BAD52803.1"/>
    </source>
</evidence>
<evidence type="ECO:0000256" key="1">
    <source>
        <dbReference type="SAM" id="MobiDB-lite"/>
    </source>
</evidence>
<sequence length="303" mass="32673">MDLDGRRTKGSSRSSSLVRDAAVAKEEAMLLVVVVVHMNGKALQDEVVYSEVVRRRRPDGSYGQANTMGWVLGLLLASAKRKKTGSPLFMLGGISCASASLHFVIASSVPDDASVLGKYYYQLGYAVAYALYSSRVLHMSLAVVMASLATAAVNVRKYSEVRGHGDRGGRRGVARHDEHARETFLMALATFPWLDLMAWRMDEYLSWIRRRLLRVATSLNGLLRTAASGAAAVIAAAPPVAATLSELVARKLSMDSSISDDVLRCIIRCNSMGTTSSVQRADEKEQNRDQTGIGGFGGGGDLV</sequence>
<organism evidence="3">
    <name type="scientific">Oryza sativa subsp. japonica</name>
    <name type="common">Rice</name>
    <dbReference type="NCBI Taxonomy" id="39947"/>
    <lineage>
        <taxon>Eukaryota</taxon>
        <taxon>Viridiplantae</taxon>
        <taxon>Streptophyta</taxon>
        <taxon>Embryophyta</taxon>
        <taxon>Tracheophyta</taxon>
        <taxon>Spermatophyta</taxon>
        <taxon>Magnoliopsida</taxon>
        <taxon>Liliopsida</taxon>
        <taxon>Poales</taxon>
        <taxon>Poaceae</taxon>
        <taxon>BOP clade</taxon>
        <taxon>Oryzoideae</taxon>
        <taxon>Oryzeae</taxon>
        <taxon>Oryzinae</taxon>
        <taxon>Oryza</taxon>
        <taxon>Oryza sativa</taxon>
    </lineage>
</organism>
<dbReference type="Proteomes" id="UP000817658">
    <property type="component" value="Chromosome 1"/>
</dbReference>
<dbReference type="EMBL" id="AP003214">
    <property type="protein sequence ID" value="BAD52803.1"/>
    <property type="molecule type" value="Genomic_DNA"/>
</dbReference>
<accession>Q5ZCL1</accession>
<keyword evidence="2" id="KW-0812">Transmembrane</keyword>
<evidence type="ECO:0000256" key="2">
    <source>
        <dbReference type="SAM" id="Phobius"/>
    </source>
</evidence>
<feature type="compositionally biased region" description="Gly residues" evidence="1">
    <location>
        <begin position="292"/>
        <end position="303"/>
    </location>
</feature>
<dbReference type="AlphaFoldDB" id="Q5ZCL1"/>